<dbReference type="InterPro" id="IPR026906">
    <property type="entry name" value="LRR_5"/>
</dbReference>
<dbReference type="Gene3D" id="3.80.10.10">
    <property type="entry name" value="Ribonuclease Inhibitor"/>
    <property type="match status" value="7"/>
</dbReference>
<dbReference type="InterPro" id="IPR003591">
    <property type="entry name" value="Leu-rich_rpt_typical-subtyp"/>
</dbReference>
<dbReference type="SMART" id="SM00365">
    <property type="entry name" value="LRR_SD22"/>
    <property type="match status" value="10"/>
</dbReference>
<dbReference type="PANTHER" id="PTHR45617">
    <property type="entry name" value="LEUCINE RICH REPEAT FAMILY PROTEIN"/>
    <property type="match status" value="1"/>
</dbReference>
<dbReference type="SMART" id="SM00364">
    <property type="entry name" value="LRR_BAC"/>
    <property type="match status" value="7"/>
</dbReference>
<name>A0AAJ7SGU1_9ACAR</name>
<keyword evidence="1" id="KW-0433">Leucine-rich repeat</keyword>
<proteinExistence type="predicted"/>
<dbReference type="Proteomes" id="UP000694867">
    <property type="component" value="Unplaced"/>
</dbReference>
<keyword evidence="3" id="KW-0732">Signal</keyword>
<sequence length="1224" mass="139048">MSWTRLAVVVLLLVAGGYGRQCRENPLCVCNTDLSKDVICDGVAFARLPLSLLDNQVTTTLVIMRSNISEIADDVFFDSKLTALNIADSHLSRIGICAFCGNVESTLVTLDLSGNRFYEFPIRSLVKLQNLRWLSLRRNHIKMLEFEQDEEGVGSPLYDNLVSLYLSDNHIGTVRPGTFTKFTRLQTLELNNNGLTLLEENTFPQTLVSLHLDGNLLTVIPFEAFRSLESLQWLHLRDNHIAKVTAAPHLAFNSLILFDLGDNLIRSIAEPLTNGVNVQLLKLDGNHLYKIEPSFFDQLEETIVSLNGNILSSLDPRTFARYKPKRIDLSCNSFERAPVEALEESQVKHLNLSRNHLKEFEARLCQLTKLFISQNRLEEIPSLPCSKGLKVLDVSKNSIRLLSEDSFPFTNLHTLDISDNAMLTIGASPFKYLVNLKDFNLAHNRLSTIPADLIDLLRSVEYLNAMNNALEGFINLANLTTLKRLDLRLNPRLREDVLIGSSIQELDFSFTKISTDFIIPTARRLSKYSFQLFPSESLRSLFAQNFPDLTTIDLRYSAISRVGSNALYYLPNLEFVHLSHCRIDTLDEVAFNRLPALQLLDLSHNRLRNLSLSSFCQLSDFDIVPSTVDLSHNQIKSLRAQDDHLEYECQNYITVLNLKHNHISDIDFDAFLTVKNTLLELDLSHNLLGDQQLKKFIDLKRVSRLNLSHNRLAMLPRRAMTGLFNLQELDLSSNLIQQITPSALASLPKLRAVDLSSNNISFIPIDAFNGTSIEVLNLERNQLPSLKNAAFRSIGSNLTELYLSHNDDMHALTNGEFAYLTQLLHLSISNCGIKTITPGSFNDLSLLISLDISNNWLSYLEAQVFENLALLQRLDLSNCSLRTLPSLHVPELRFLSLASNRLEKLHETSFTTAREIQDLDLSNNRLKEVPTNIWSTLAELRFLKLAANPLLAIPDQSFHGLELLESLWIERLWQLRHIDIRSLSLNRRLTSLSTWTYTGKQAFRLEALLSRLPALRELEVEVEVRTLSDQIQWGFGHKLRRLHLRGKNWTIMAGDALSGLGGVENTNKKEIEIIVSDTFIEDMHFGFIEKLTRQPRRVNLDLRRNTFQRFFSEKKDDVLNTTQAYPQASLGWLAVDTQESCECSRNNWILAWRARAPIFVPTLCREFPASVNFIADVRCSPIDDYTAIDDETKRRTHSFASSDGTPGLMTIVCTLLSILILRIR</sequence>
<evidence type="ECO:0000313" key="4">
    <source>
        <dbReference type="Proteomes" id="UP000694867"/>
    </source>
</evidence>
<keyword evidence="2" id="KW-0677">Repeat</keyword>
<dbReference type="InterPro" id="IPR032675">
    <property type="entry name" value="LRR_dom_sf"/>
</dbReference>
<dbReference type="PROSITE" id="PS51450">
    <property type="entry name" value="LRR"/>
    <property type="match status" value="6"/>
</dbReference>
<organism evidence="4 5">
    <name type="scientific">Galendromus occidentalis</name>
    <name type="common">western predatory mite</name>
    <dbReference type="NCBI Taxonomy" id="34638"/>
    <lineage>
        <taxon>Eukaryota</taxon>
        <taxon>Metazoa</taxon>
        <taxon>Ecdysozoa</taxon>
        <taxon>Arthropoda</taxon>
        <taxon>Chelicerata</taxon>
        <taxon>Arachnida</taxon>
        <taxon>Acari</taxon>
        <taxon>Parasitiformes</taxon>
        <taxon>Mesostigmata</taxon>
        <taxon>Gamasina</taxon>
        <taxon>Phytoseioidea</taxon>
        <taxon>Phytoseiidae</taxon>
        <taxon>Typhlodrominae</taxon>
        <taxon>Galendromus</taxon>
    </lineage>
</organism>
<feature type="chain" id="PRO_5042545487" evidence="3">
    <location>
        <begin position="20"/>
        <end position="1224"/>
    </location>
</feature>
<evidence type="ECO:0000256" key="3">
    <source>
        <dbReference type="SAM" id="SignalP"/>
    </source>
</evidence>
<dbReference type="Pfam" id="PF13855">
    <property type="entry name" value="LRR_8"/>
    <property type="match status" value="6"/>
</dbReference>
<protein>
    <submittedName>
        <fullName evidence="5">Chaoptin</fullName>
    </submittedName>
</protein>
<evidence type="ECO:0000256" key="2">
    <source>
        <dbReference type="ARBA" id="ARBA00022737"/>
    </source>
</evidence>
<evidence type="ECO:0000256" key="1">
    <source>
        <dbReference type="ARBA" id="ARBA00022614"/>
    </source>
</evidence>
<dbReference type="PANTHER" id="PTHR45617:SF172">
    <property type="entry name" value="LEUCINE-RICH REPEAT-CONTAINING PROTEIN 15-LIKE"/>
    <property type="match status" value="1"/>
</dbReference>
<gene>
    <name evidence="5" type="primary">LOC100909310</name>
</gene>
<accession>A0AAJ7SGU1</accession>
<dbReference type="KEGG" id="goe:100909310"/>
<dbReference type="AlphaFoldDB" id="A0AAJ7SGU1"/>
<evidence type="ECO:0000313" key="5">
    <source>
        <dbReference type="RefSeq" id="XP_028967663.1"/>
    </source>
</evidence>
<dbReference type="Pfam" id="PF13306">
    <property type="entry name" value="LRR_5"/>
    <property type="match status" value="1"/>
</dbReference>
<feature type="signal peptide" evidence="3">
    <location>
        <begin position="1"/>
        <end position="19"/>
    </location>
</feature>
<dbReference type="GeneID" id="100909310"/>
<dbReference type="SUPFAM" id="SSF52058">
    <property type="entry name" value="L domain-like"/>
    <property type="match status" value="3"/>
</dbReference>
<dbReference type="RefSeq" id="XP_028967663.1">
    <property type="nucleotide sequence ID" value="XM_029111830.1"/>
</dbReference>
<dbReference type="FunFam" id="3.80.10.10:FF:001164">
    <property type="entry name" value="GH01279p"/>
    <property type="match status" value="1"/>
</dbReference>
<dbReference type="SMART" id="SM00369">
    <property type="entry name" value="LRR_TYP"/>
    <property type="match status" value="21"/>
</dbReference>
<keyword evidence="4" id="KW-1185">Reference proteome</keyword>
<dbReference type="InterPro" id="IPR001611">
    <property type="entry name" value="Leu-rich_rpt"/>
</dbReference>
<reference evidence="5" key="1">
    <citation type="submission" date="2025-08" db="UniProtKB">
        <authorList>
            <consortium name="RefSeq"/>
        </authorList>
    </citation>
    <scope>IDENTIFICATION</scope>
</reference>